<feature type="compositionally biased region" description="Basic and acidic residues" evidence="1">
    <location>
        <begin position="539"/>
        <end position="557"/>
    </location>
</feature>
<feature type="compositionally biased region" description="Low complexity" evidence="1">
    <location>
        <begin position="1"/>
        <end position="22"/>
    </location>
</feature>
<feature type="compositionally biased region" description="Low complexity" evidence="1">
    <location>
        <begin position="125"/>
        <end position="145"/>
    </location>
</feature>
<feature type="compositionally biased region" description="Acidic residues" evidence="1">
    <location>
        <begin position="79"/>
        <end position="89"/>
    </location>
</feature>
<evidence type="ECO:0000256" key="1">
    <source>
        <dbReference type="SAM" id="MobiDB-lite"/>
    </source>
</evidence>
<dbReference type="Pfam" id="PF04004">
    <property type="entry name" value="Leo1"/>
    <property type="match status" value="1"/>
</dbReference>
<protein>
    <recommendedName>
        <fullName evidence="4">Leo1-domain-containing protein</fullName>
    </recommendedName>
</protein>
<dbReference type="InParanoid" id="A0A066VDC6"/>
<dbReference type="GO" id="GO:0006368">
    <property type="term" value="P:transcription elongation by RNA polymerase II"/>
    <property type="evidence" value="ECO:0007669"/>
    <property type="project" value="InterPro"/>
</dbReference>
<dbReference type="OMA" id="RSDRSMH"/>
<dbReference type="STRING" id="1037660.A0A066VDC6"/>
<dbReference type="OrthoDB" id="20844at2759"/>
<comment type="caution">
    <text evidence="2">The sequence shown here is derived from an EMBL/GenBank/DDBJ whole genome shotgun (WGS) entry which is preliminary data.</text>
</comment>
<feature type="compositionally biased region" description="Basic and acidic residues" evidence="1">
    <location>
        <begin position="429"/>
        <end position="440"/>
    </location>
</feature>
<dbReference type="EMBL" id="JMSN01000104">
    <property type="protein sequence ID" value="KDN39451.1"/>
    <property type="molecule type" value="Genomic_DNA"/>
</dbReference>
<gene>
    <name evidence="2" type="ORF">K437DRAFT_259048</name>
</gene>
<feature type="compositionally biased region" description="Low complexity" evidence="1">
    <location>
        <begin position="474"/>
        <end position="491"/>
    </location>
</feature>
<dbReference type="GO" id="GO:0032968">
    <property type="term" value="P:positive regulation of transcription elongation by RNA polymerase II"/>
    <property type="evidence" value="ECO:0007669"/>
    <property type="project" value="TreeGrafter"/>
</dbReference>
<keyword evidence="3" id="KW-1185">Reference proteome</keyword>
<dbReference type="AlphaFoldDB" id="A0A066VDC6"/>
<feature type="compositionally biased region" description="Acidic residues" evidence="1">
    <location>
        <begin position="517"/>
        <end position="538"/>
    </location>
</feature>
<feature type="region of interest" description="Disordered" evidence="1">
    <location>
        <begin position="1"/>
        <end position="180"/>
    </location>
</feature>
<feature type="compositionally biased region" description="Acidic residues" evidence="1">
    <location>
        <begin position="568"/>
        <end position="580"/>
    </location>
</feature>
<name>A0A066VDC6_TILAU</name>
<dbReference type="GeneID" id="25265151"/>
<organism evidence="2 3">
    <name type="scientific">Tilletiaria anomala (strain ATCC 24038 / CBS 436.72 / UBC 951)</name>
    <dbReference type="NCBI Taxonomy" id="1037660"/>
    <lineage>
        <taxon>Eukaryota</taxon>
        <taxon>Fungi</taxon>
        <taxon>Dikarya</taxon>
        <taxon>Basidiomycota</taxon>
        <taxon>Ustilaginomycotina</taxon>
        <taxon>Exobasidiomycetes</taxon>
        <taxon>Georgefischeriales</taxon>
        <taxon>Tilletiariaceae</taxon>
        <taxon>Tilletiaria</taxon>
    </lineage>
</organism>
<dbReference type="RefSeq" id="XP_013241041.1">
    <property type="nucleotide sequence ID" value="XM_013385587.1"/>
</dbReference>
<dbReference type="PANTHER" id="PTHR23146">
    <property type="entry name" value="LEO1 PROTEIN"/>
    <property type="match status" value="1"/>
</dbReference>
<proteinExistence type="predicted"/>
<sequence length="598" mass="64576">MASPEGSGSATAATAADTNGHAVGQDAASQHVAQPAGSAATPVAADRNGAASDADDSDDGSDLFGAADDADKKAAGSGEVEDEDDEDEDEVRRVTRKRRAGVESDEDEDSDDDGRPPLKRPSPEPASQSQRTRSRRASTAASSSPPASPRRSRASSVLDAAKEALEYREEDEPYTHGDEQIEENIATLTIPQLPIRRTKEHWVAKLPNFLEFNDTAFDEDEWDPAEAETSGQVRIVDPGLRSLMKTQNTVRWRWSTETRPDGTRIPEGNARIVQWSDGSMSLQVGAELFDIQSHLEANASTPAVDIKGGAMETAVQQSSLGSDPPASSATVRRPAGVNGSATFPSKRMPSHTPEPNRNSTSLSYLVVPHEEAEILTVELPVAGTLSFKASDVNSETHRQLAQAVKHHRVAKVTASDGPDKDPQLLQDEEDRRLKEIERKKQRERKKKEEEQELDAFMGKRRGRYESGGEGLGGSSAYRRSGAAGRAGRPGASRGGSEEYEEDDFVVASPAREKGSGSDDDEDEDHEGDVMDVDDEPDEMEKMEAQIEANEKVRREASKNAVANPGAGPDEDSDDDGEDTAELAAPVKRKRVVESDDDE</sequence>
<feature type="region of interest" description="Disordered" evidence="1">
    <location>
        <begin position="314"/>
        <end position="360"/>
    </location>
</feature>
<evidence type="ECO:0000313" key="3">
    <source>
        <dbReference type="Proteomes" id="UP000027361"/>
    </source>
</evidence>
<accession>A0A066VDC6</accession>
<dbReference type="GO" id="GO:0016593">
    <property type="term" value="C:Cdc73/Paf1 complex"/>
    <property type="evidence" value="ECO:0007669"/>
    <property type="project" value="InterPro"/>
</dbReference>
<evidence type="ECO:0008006" key="4">
    <source>
        <dbReference type="Google" id="ProtNLM"/>
    </source>
</evidence>
<dbReference type="PANTHER" id="PTHR23146:SF0">
    <property type="entry name" value="RNA POLYMERASE-ASSOCIATED PROTEIN LEO1"/>
    <property type="match status" value="1"/>
</dbReference>
<dbReference type="HOGENOM" id="CLU_435580_0_0_1"/>
<feature type="compositionally biased region" description="Basic and acidic residues" evidence="1">
    <location>
        <begin position="160"/>
        <end position="179"/>
    </location>
</feature>
<evidence type="ECO:0000313" key="2">
    <source>
        <dbReference type="EMBL" id="KDN39451.1"/>
    </source>
</evidence>
<dbReference type="InterPro" id="IPR007149">
    <property type="entry name" value="Leo1"/>
</dbReference>
<dbReference type="Proteomes" id="UP000027361">
    <property type="component" value="Unassembled WGS sequence"/>
</dbReference>
<feature type="compositionally biased region" description="Acidic residues" evidence="1">
    <location>
        <begin position="103"/>
        <end position="112"/>
    </location>
</feature>
<dbReference type="GO" id="GO:1990269">
    <property type="term" value="F:RNA polymerase II C-terminal domain phosphoserine binding"/>
    <property type="evidence" value="ECO:0007669"/>
    <property type="project" value="TreeGrafter"/>
</dbReference>
<feature type="compositionally biased region" description="Polar residues" evidence="1">
    <location>
        <begin position="314"/>
        <end position="330"/>
    </location>
</feature>
<feature type="region of interest" description="Disordered" evidence="1">
    <location>
        <begin position="409"/>
        <end position="598"/>
    </location>
</feature>
<reference evidence="2 3" key="1">
    <citation type="submission" date="2014-05" db="EMBL/GenBank/DDBJ databases">
        <title>Draft genome sequence of a rare smut relative, Tilletiaria anomala UBC 951.</title>
        <authorList>
            <consortium name="DOE Joint Genome Institute"/>
            <person name="Toome M."/>
            <person name="Kuo A."/>
            <person name="Henrissat B."/>
            <person name="Lipzen A."/>
            <person name="Tritt A."/>
            <person name="Yoshinaga Y."/>
            <person name="Zane M."/>
            <person name="Barry K."/>
            <person name="Grigoriev I.V."/>
            <person name="Spatafora J.W."/>
            <person name="Aimea M.C."/>
        </authorList>
    </citation>
    <scope>NUCLEOTIDE SEQUENCE [LARGE SCALE GENOMIC DNA]</scope>
    <source>
        <strain evidence="2 3">UBC 951</strain>
    </source>
</reference>